<feature type="transmembrane region" description="Helical" evidence="7">
    <location>
        <begin position="125"/>
        <end position="151"/>
    </location>
</feature>
<feature type="region of interest" description="Disordered" evidence="6">
    <location>
        <begin position="1"/>
        <end position="64"/>
    </location>
</feature>
<feature type="compositionally biased region" description="Pro residues" evidence="6">
    <location>
        <begin position="1"/>
        <end position="16"/>
    </location>
</feature>
<dbReference type="AlphaFoldDB" id="A0A5Q0H2N3"/>
<dbReference type="Pfam" id="PF01810">
    <property type="entry name" value="LysE"/>
    <property type="match status" value="1"/>
</dbReference>
<keyword evidence="5 7" id="KW-0472">Membrane</keyword>
<dbReference type="InterPro" id="IPR001123">
    <property type="entry name" value="LeuE-type"/>
</dbReference>
<comment type="subcellular location">
    <subcellularLocation>
        <location evidence="1">Cell membrane</location>
        <topology evidence="1">Multi-pass membrane protein</topology>
    </subcellularLocation>
</comment>
<sequence>MSCAPPTPCSPTPTAPPRGRSRAPWTPRWSPWRRRSGGRCRATGTAWGRRSGSSRGWPGTEPPAAGCATVERGGGGLRCGFQRTNAVLEALLAFFAVATVVIVTPGPDSFLVLRNTVGGGYAGGVATAAGVATGLVLWGAAAGVGLSALVAASRIGHNALHVGGAAYLVWLGVSSLRSSGGPLVDQAPRPAADVPRGRMYALGLLSNLLNPKIGVFFVAFLPGFVPAGEAVGPFSAALGLAFAVETGLWLVALSWMAVRGVHWLRRPPVRRVLDRVTGVLFIGFGVRLITDLR</sequence>
<evidence type="ECO:0000313" key="8">
    <source>
        <dbReference type="EMBL" id="QFZ20175.1"/>
    </source>
</evidence>
<proteinExistence type="predicted"/>
<feature type="transmembrane region" description="Helical" evidence="7">
    <location>
        <begin position="86"/>
        <end position="105"/>
    </location>
</feature>
<protein>
    <submittedName>
        <fullName evidence="8">LysE family translocator</fullName>
    </submittedName>
</protein>
<evidence type="ECO:0000256" key="2">
    <source>
        <dbReference type="ARBA" id="ARBA00022475"/>
    </source>
</evidence>
<organism evidence="8 9">
    <name type="scientific">Saccharothrix syringae</name>
    <name type="common">Nocardiopsis syringae</name>
    <dbReference type="NCBI Taxonomy" id="103733"/>
    <lineage>
        <taxon>Bacteria</taxon>
        <taxon>Bacillati</taxon>
        <taxon>Actinomycetota</taxon>
        <taxon>Actinomycetes</taxon>
        <taxon>Pseudonocardiales</taxon>
        <taxon>Pseudonocardiaceae</taxon>
        <taxon>Saccharothrix</taxon>
    </lineage>
</organism>
<keyword evidence="2" id="KW-1003">Cell membrane</keyword>
<dbReference type="OrthoDB" id="3175972at2"/>
<dbReference type="PANTHER" id="PTHR30086:SF20">
    <property type="entry name" value="ARGININE EXPORTER PROTEIN ARGO-RELATED"/>
    <property type="match status" value="1"/>
</dbReference>
<dbReference type="GO" id="GO:0015171">
    <property type="term" value="F:amino acid transmembrane transporter activity"/>
    <property type="evidence" value="ECO:0007669"/>
    <property type="project" value="TreeGrafter"/>
</dbReference>
<dbReference type="GO" id="GO:0005886">
    <property type="term" value="C:plasma membrane"/>
    <property type="evidence" value="ECO:0007669"/>
    <property type="project" value="UniProtKB-SubCell"/>
</dbReference>
<evidence type="ECO:0000256" key="1">
    <source>
        <dbReference type="ARBA" id="ARBA00004651"/>
    </source>
</evidence>
<evidence type="ECO:0000256" key="3">
    <source>
        <dbReference type="ARBA" id="ARBA00022692"/>
    </source>
</evidence>
<keyword evidence="4 7" id="KW-1133">Transmembrane helix</keyword>
<dbReference type="Proteomes" id="UP000325787">
    <property type="component" value="Chromosome"/>
</dbReference>
<feature type="transmembrane region" description="Helical" evidence="7">
    <location>
        <begin position="230"/>
        <end position="251"/>
    </location>
</feature>
<feature type="compositionally biased region" description="Low complexity" evidence="6">
    <location>
        <begin position="39"/>
        <end position="56"/>
    </location>
</feature>
<keyword evidence="3 7" id="KW-0812">Transmembrane</keyword>
<evidence type="ECO:0000256" key="5">
    <source>
        <dbReference type="ARBA" id="ARBA00023136"/>
    </source>
</evidence>
<reference evidence="9" key="1">
    <citation type="journal article" date="2021" name="Curr. Microbiol.">
        <title>Complete genome of nocamycin-producing strain Saccharothrix syringae NRRL B-16468 reveals the biosynthetic potential for secondary metabolites.</title>
        <authorList>
            <person name="Mo X."/>
            <person name="Yang S."/>
        </authorList>
    </citation>
    <scope>NUCLEOTIDE SEQUENCE [LARGE SCALE GENOMIC DNA]</scope>
    <source>
        <strain evidence="9">ATCC 51364 / DSM 43886 / JCM 6844 / KCTC 9398 / NBRC 14523 / NRRL B-16468 / INA 2240</strain>
    </source>
</reference>
<keyword evidence="9" id="KW-1185">Reference proteome</keyword>
<feature type="transmembrane region" description="Helical" evidence="7">
    <location>
        <begin position="199"/>
        <end position="224"/>
    </location>
</feature>
<name>A0A5Q0H2N3_SACSY</name>
<evidence type="ECO:0000256" key="6">
    <source>
        <dbReference type="SAM" id="MobiDB-lite"/>
    </source>
</evidence>
<evidence type="ECO:0000256" key="4">
    <source>
        <dbReference type="ARBA" id="ARBA00022989"/>
    </source>
</evidence>
<gene>
    <name evidence="8" type="ORF">EKG83_24650</name>
</gene>
<dbReference type="KEGG" id="ssyi:EKG83_24650"/>
<dbReference type="EMBL" id="CP034550">
    <property type="protein sequence ID" value="QFZ20175.1"/>
    <property type="molecule type" value="Genomic_DNA"/>
</dbReference>
<accession>A0A5Q0H2N3</accession>
<evidence type="ECO:0000256" key="7">
    <source>
        <dbReference type="SAM" id="Phobius"/>
    </source>
</evidence>
<dbReference type="PANTHER" id="PTHR30086">
    <property type="entry name" value="ARGININE EXPORTER PROTEIN ARGO"/>
    <property type="match status" value="1"/>
</dbReference>
<evidence type="ECO:0000313" key="9">
    <source>
        <dbReference type="Proteomes" id="UP000325787"/>
    </source>
</evidence>